<accession>A0AB36TF21</accession>
<evidence type="ECO:0000313" key="1">
    <source>
        <dbReference type="EMBL" id="PFH02409.1"/>
    </source>
</evidence>
<dbReference type="RefSeq" id="WP_003515712.1">
    <property type="nucleotide sequence ID" value="NZ_CP013828.1"/>
</dbReference>
<comment type="caution">
    <text evidence="1">The sequence shown here is derived from an EMBL/GenBank/DDBJ whole genome shotgun (WGS) entry which is preliminary data.</text>
</comment>
<dbReference type="NCBIfam" id="TIGR04354">
    <property type="entry name" value="amphi-Trp"/>
    <property type="match status" value="1"/>
</dbReference>
<reference evidence="1 2" key="1">
    <citation type="submission" date="2017-09" db="EMBL/GenBank/DDBJ databases">
        <title>Evaluation of Pacific Biosciences Sequencing Technology to Finishing C. thermocellum Genome Sequences.</title>
        <authorList>
            <person name="Brown S."/>
        </authorList>
    </citation>
    <scope>NUCLEOTIDE SEQUENCE [LARGE SCALE GENOMIC DNA]</scope>
    <source>
        <strain evidence="1 2">AD2</strain>
    </source>
</reference>
<dbReference type="GeneID" id="35804863"/>
<gene>
    <name evidence="1" type="ORF">M972_111180</name>
</gene>
<dbReference type="AlphaFoldDB" id="A0AB36TF21"/>
<dbReference type="Proteomes" id="UP000223596">
    <property type="component" value="Unassembled WGS sequence"/>
</dbReference>
<organism evidence="1 2">
    <name type="scientific">Acetivibrio thermocellus AD2</name>
    <dbReference type="NCBI Taxonomy" id="1138384"/>
    <lineage>
        <taxon>Bacteria</taxon>
        <taxon>Bacillati</taxon>
        <taxon>Bacillota</taxon>
        <taxon>Clostridia</taxon>
        <taxon>Eubacteriales</taxon>
        <taxon>Oscillospiraceae</taxon>
        <taxon>Acetivibrio</taxon>
    </lineage>
</organism>
<dbReference type="InterPro" id="IPR027598">
    <property type="entry name" value="Amphi-Trp_dom"/>
</dbReference>
<dbReference type="EMBL" id="PDBW01000001">
    <property type="protein sequence ID" value="PFH02409.1"/>
    <property type="molecule type" value="Genomic_DNA"/>
</dbReference>
<name>A0AB36TF21_ACETH</name>
<protein>
    <submittedName>
        <fullName evidence="1">Amphi-Trp domain-containing protein</fullName>
    </submittedName>
</protein>
<evidence type="ECO:0000313" key="2">
    <source>
        <dbReference type="Proteomes" id="UP000223596"/>
    </source>
</evidence>
<sequence>MKYQEDFFGTKTELADFVKKVVPELFAGKLTVEGKNVVIPSDRQVDYKIKYSEDEEGAAVTLKISWDFETATEEEEEEGIELDVE</sequence>
<proteinExistence type="predicted"/>